<evidence type="ECO:0000256" key="2">
    <source>
        <dbReference type="ARBA" id="ARBA00022771"/>
    </source>
</evidence>
<evidence type="ECO:0000259" key="6">
    <source>
        <dbReference type="PROSITE" id="PS50178"/>
    </source>
</evidence>
<dbReference type="SUPFAM" id="SSF57903">
    <property type="entry name" value="FYVE/PHD zinc finger"/>
    <property type="match status" value="1"/>
</dbReference>
<reference evidence="7" key="1">
    <citation type="submission" date="2023-04" db="EMBL/GenBank/DDBJ databases">
        <title>Phytophthora fragariaefolia NBRC 109709.</title>
        <authorList>
            <person name="Ichikawa N."/>
            <person name="Sato H."/>
            <person name="Tonouchi N."/>
        </authorList>
    </citation>
    <scope>NUCLEOTIDE SEQUENCE</scope>
    <source>
        <strain evidence="7">NBRC 109709</strain>
    </source>
</reference>
<feature type="domain" description="FYVE-type" evidence="6">
    <location>
        <begin position="137"/>
        <end position="203"/>
    </location>
</feature>
<organism evidence="7 8">
    <name type="scientific">Phytophthora fragariaefolia</name>
    <dbReference type="NCBI Taxonomy" id="1490495"/>
    <lineage>
        <taxon>Eukaryota</taxon>
        <taxon>Sar</taxon>
        <taxon>Stramenopiles</taxon>
        <taxon>Oomycota</taxon>
        <taxon>Peronosporomycetes</taxon>
        <taxon>Peronosporales</taxon>
        <taxon>Peronosporaceae</taxon>
        <taxon>Phytophthora</taxon>
    </lineage>
</organism>
<dbReference type="SMART" id="SM00064">
    <property type="entry name" value="FYVE"/>
    <property type="match status" value="1"/>
</dbReference>
<dbReference type="InterPro" id="IPR013083">
    <property type="entry name" value="Znf_RING/FYVE/PHD"/>
</dbReference>
<gene>
    <name evidence="7" type="ORF">Pfra01_000843000</name>
</gene>
<dbReference type="OrthoDB" id="10018316at2759"/>
<feature type="compositionally biased region" description="Basic and acidic residues" evidence="5">
    <location>
        <begin position="469"/>
        <end position="481"/>
    </location>
</feature>
<protein>
    <submittedName>
        <fullName evidence="7">Unnamed protein product</fullName>
    </submittedName>
</protein>
<dbReference type="InterPro" id="IPR017455">
    <property type="entry name" value="Znf_FYVE-rel"/>
</dbReference>
<evidence type="ECO:0000256" key="1">
    <source>
        <dbReference type="ARBA" id="ARBA00022723"/>
    </source>
</evidence>
<proteinExistence type="predicted"/>
<evidence type="ECO:0000256" key="3">
    <source>
        <dbReference type="ARBA" id="ARBA00022833"/>
    </source>
</evidence>
<evidence type="ECO:0000313" key="7">
    <source>
        <dbReference type="EMBL" id="GMF33706.1"/>
    </source>
</evidence>
<evidence type="ECO:0000313" key="8">
    <source>
        <dbReference type="Proteomes" id="UP001165121"/>
    </source>
</evidence>
<dbReference type="Gene3D" id="3.30.450.40">
    <property type="match status" value="1"/>
</dbReference>
<dbReference type="PROSITE" id="PS50178">
    <property type="entry name" value="ZF_FYVE"/>
    <property type="match status" value="1"/>
</dbReference>
<dbReference type="SUPFAM" id="SSF55781">
    <property type="entry name" value="GAF domain-like"/>
    <property type="match status" value="1"/>
</dbReference>
<feature type="region of interest" description="Disordered" evidence="5">
    <location>
        <begin position="81"/>
        <end position="134"/>
    </location>
</feature>
<dbReference type="InterPro" id="IPR029016">
    <property type="entry name" value="GAF-like_dom_sf"/>
</dbReference>
<dbReference type="EMBL" id="BSXT01000762">
    <property type="protein sequence ID" value="GMF33706.1"/>
    <property type="molecule type" value="Genomic_DNA"/>
</dbReference>
<keyword evidence="2 4" id="KW-0863">Zinc-finger</keyword>
<dbReference type="InterPro" id="IPR011011">
    <property type="entry name" value="Znf_FYVE_PHD"/>
</dbReference>
<evidence type="ECO:0000256" key="5">
    <source>
        <dbReference type="SAM" id="MobiDB-lite"/>
    </source>
</evidence>
<evidence type="ECO:0000256" key="4">
    <source>
        <dbReference type="PROSITE-ProRule" id="PRU00091"/>
    </source>
</evidence>
<keyword evidence="1" id="KW-0479">Metal-binding</keyword>
<keyword evidence="3" id="KW-0862">Zinc</keyword>
<dbReference type="Pfam" id="PF01363">
    <property type="entry name" value="FYVE"/>
    <property type="match status" value="1"/>
</dbReference>
<dbReference type="InterPro" id="IPR000306">
    <property type="entry name" value="Znf_FYVE"/>
</dbReference>
<dbReference type="AlphaFoldDB" id="A0A9W7CL44"/>
<accession>A0A9W7CL44</accession>
<sequence length="560" mass="60322">MNLLHHVMWDRDFTDSPEPFVIVAIGSDADSAAAAEDDYHVAHFLKYMDSRKFWKYIASPDAVDDSSFAIASNASSESRRAASTSSAFLDRSTSSSDSGRGIGLVPNSDDERPRGSTLSSSNIDGSGFPAKAGNPVEKKARKCAICTKSFNPLRRRHHCRQCRAIICSSCSVTRHPNSRNAEAAVQGPASPLRICISCKLSSNETFISEANGLADGFAQLQTSESASDLQTTTSSASDEIGVSVRTRSNGLVSSSQETPGAFCMYCQNENCTPLTDFNQISYPVAQAKVDGFVKAKLLDNETERLQTVDRLLITMAVTPSASRVLRQFCNMAAIASQCSFAVVGLMDRDNYVLGAQFGVSLGAAVARKKSLAAHTCRSGMSLVCADMTRDIRFKGNSWRQDSLKNAAFYAGIPLILSNGHTVGALEVFDSQPRFECGKVIGQLQAVLRGLLNLFEEIMTAAAEAEREAKAAAEKQAQEEVAKQQSQMEPPAVNPMEAQLLQLLSQTTTTQEQLRTQQGQMVSAISSHSKQINNLAKQLERIEATLASKLEGGGRAGGQAE</sequence>
<dbReference type="Proteomes" id="UP001165121">
    <property type="component" value="Unassembled WGS sequence"/>
</dbReference>
<name>A0A9W7CL44_9STRA</name>
<feature type="region of interest" description="Disordered" evidence="5">
    <location>
        <begin position="469"/>
        <end position="490"/>
    </location>
</feature>
<dbReference type="PANTHER" id="PTHR43102">
    <property type="entry name" value="SLR1143 PROTEIN"/>
    <property type="match status" value="1"/>
</dbReference>
<comment type="caution">
    <text evidence="7">The sequence shown here is derived from an EMBL/GenBank/DDBJ whole genome shotgun (WGS) entry which is preliminary data.</text>
</comment>
<dbReference type="GO" id="GO:0008270">
    <property type="term" value="F:zinc ion binding"/>
    <property type="evidence" value="ECO:0007669"/>
    <property type="project" value="UniProtKB-KW"/>
</dbReference>
<feature type="compositionally biased region" description="Low complexity" evidence="5">
    <location>
        <begin position="81"/>
        <end position="99"/>
    </location>
</feature>
<dbReference type="PANTHER" id="PTHR43102:SF2">
    <property type="entry name" value="GAF DOMAIN-CONTAINING PROTEIN"/>
    <property type="match status" value="1"/>
</dbReference>
<keyword evidence="8" id="KW-1185">Reference proteome</keyword>
<dbReference type="Gene3D" id="3.30.40.10">
    <property type="entry name" value="Zinc/RING finger domain, C3HC4 (zinc finger)"/>
    <property type="match status" value="1"/>
</dbReference>